<evidence type="ECO:0000313" key="2">
    <source>
        <dbReference type="Proteomes" id="UP000060071"/>
    </source>
</evidence>
<dbReference type="Proteomes" id="UP000060071">
    <property type="component" value="Chromosome"/>
</dbReference>
<dbReference type="RefSeq" id="WP_062157177.1">
    <property type="nucleotide sequence ID" value="NZ_CP013910.1"/>
</dbReference>
<evidence type="ECO:0000313" key="1">
    <source>
        <dbReference type="EMBL" id="ALW87832.1"/>
    </source>
</evidence>
<dbReference type="EMBL" id="CP013910">
    <property type="protein sequence ID" value="ALW87832.1"/>
    <property type="molecule type" value="Genomic_DNA"/>
</dbReference>
<protein>
    <recommendedName>
        <fullName evidence="3">Secreted protein</fullName>
    </recommendedName>
</protein>
<evidence type="ECO:0008006" key="3">
    <source>
        <dbReference type="Google" id="ProtNLM"/>
    </source>
</evidence>
<sequence>MKRILFTITGGVLLLFTTALARPYPDQLGICYAFTNGKITQTAACVIGTGYGAGAQYMNLIFGNRNHYIKFPNIRPNMAPTLDGKTALTYKRNAAFYDILKGAPIDGEEYMECIKTKDGKVDVCYYRPGAGQ</sequence>
<proteinExistence type="predicted"/>
<organism evidence="1 2">
    <name type="scientific">Deinococcus actinosclerus</name>
    <dbReference type="NCBI Taxonomy" id="1768108"/>
    <lineage>
        <taxon>Bacteria</taxon>
        <taxon>Thermotogati</taxon>
        <taxon>Deinococcota</taxon>
        <taxon>Deinococci</taxon>
        <taxon>Deinococcales</taxon>
        <taxon>Deinococcaceae</taxon>
        <taxon>Deinococcus</taxon>
    </lineage>
</organism>
<name>A0ABM5X2F3_9DEIO</name>
<accession>A0ABM5X2F3</accession>
<keyword evidence="2" id="KW-1185">Reference proteome</keyword>
<gene>
    <name evidence="1" type="ORF">AUC44_02090</name>
</gene>
<reference evidence="1 2" key="1">
    <citation type="submission" date="2015-12" db="EMBL/GenBank/DDBJ databases">
        <authorList>
            <person name="Kim M.K."/>
            <person name="Srinivasan S."/>
            <person name="Lee J.-J."/>
            <person name="Kim K."/>
        </authorList>
    </citation>
    <scope>NUCLEOTIDE SEQUENCE [LARGE SCALE GENOMIC DNA]</scope>
    <source>
        <strain evidence="1 2">BM2</strain>
    </source>
</reference>